<keyword evidence="3" id="KW-0479">Metal-binding</keyword>
<sequence length="541" mass="59322">MSTNVSSTTVTPQQGSYGNPYVLLLGGVLAVGIFVSWYLTNQSVDTREPPTLRPKVPMIGHLLGIMQLQADYLNKLCSTNARWPIFTLKIFSTKIYVITSPDLVQAVFRNAKIFSFDPISETASKRIFKMTEYQISLTYGSTDEDGEQYQGLSKTVSKAMHAALQASPALFKTNSFALEKFASALDDVGSDGKSVDLYDWVKQQFTIATAHALYGPINPISEDGSLIQKLIDFESQIGLLFLDILPAITCRAGHRARSDFAAAFKRYYDQNNHLSSSPLISARHKCLTAGGYTTDDLAGFDIGILMGATMNSNPGLFWLISYIYASPSLLAEIRAEVDAITALTGLTPQNSSREAQIDVTLLHSECPLLVSTWQETLRLRAATIPNRVVTADTMLSSTYLLKKGSVIQMPCQPMHTYSSTWGPSSSTFSATRFLPNNVSALDKDEKKKRKQAFNPFGGGSVLCPGRYFASSEIMGVLALLVAGFEIEGAKVLDPKLQVMSAQIKAPDGDVRVRIKRRQGWEGVRFKFESGNGELGENLAFD</sequence>
<dbReference type="InterPro" id="IPR002403">
    <property type="entry name" value="Cyt_P450_E_grp-IV"/>
</dbReference>
<accession>A0ABR4BTN7</accession>
<keyword evidence="7" id="KW-1185">Reference proteome</keyword>
<gene>
    <name evidence="6" type="ORF">VTL71DRAFT_9064</name>
</gene>
<feature type="transmembrane region" description="Helical" evidence="5">
    <location>
        <begin position="21"/>
        <end position="39"/>
    </location>
</feature>
<evidence type="ECO:0000313" key="6">
    <source>
        <dbReference type="EMBL" id="KAL2061012.1"/>
    </source>
</evidence>
<proteinExistence type="inferred from homology"/>
<dbReference type="EMBL" id="JAZHXI010000020">
    <property type="protein sequence ID" value="KAL2061012.1"/>
    <property type="molecule type" value="Genomic_DNA"/>
</dbReference>
<evidence type="ECO:0008006" key="8">
    <source>
        <dbReference type="Google" id="ProtNLM"/>
    </source>
</evidence>
<evidence type="ECO:0000256" key="2">
    <source>
        <dbReference type="ARBA" id="ARBA00010617"/>
    </source>
</evidence>
<dbReference type="InterPro" id="IPR036396">
    <property type="entry name" value="Cyt_P450_sf"/>
</dbReference>
<comment type="caution">
    <text evidence="6">The sequence shown here is derived from an EMBL/GenBank/DDBJ whole genome shotgun (WGS) entry which is preliminary data.</text>
</comment>
<protein>
    <recommendedName>
        <fullName evidence="8">Cytochrome P450</fullName>
    </recommendedName>
</protein>
<dbReference type="PANTHER" id="PTHR47582:SF1">
    <property type="entry name" value="P450, PUTATIVE (EUROFUNG)-RELATED"/>
    <property type="match status" value="1"/>
</dbReference>
<name>A0ABR4BTN7_9HELO</name>
<keyword evidence="5" id="KW-1133">Transmembrane helix</keyword>
<keyword evidence="5" id="KW-0472">Membrane</keyword>
<evidence type="ECO:0000256" key="4">
    <source>
        <dbReference type="ARBA" id="ARBA00023004"/>
    </source>
</evidence>
<dbReference type="CDD" id="cd11040">
    <property type="entry name" value="CYP7_CYP8-like"/>
    <property type="match status" value="1"/>
</dbReference>
<keyword evidence="5" id="KW-0812">Transmembrane</keyword>
<dbReference type="Gene3D" id="1.10.630.10">
    <property type="entry name" value="Cytochrome P450"/>
    <property type="match status" value="1"/>
</dbReference>
<evidence type="ECO:0000313" key="7">
    <source>
        <dbReference type="Proteomes" id="UP001595075"/>
    </source>
</evidence>
<comment type="cofactor">
    <cofactor evidence="1">
        <name>heme</name>
        <dbReference type="ChEBI" id="CHEBI:30413"/>
    </cofactor>
</comment>
<evidence type="ECO:0000256" key="5">
    <source>
        <dbReference type="SAM" id="Phobius"/>
    </source>
</evidence>
<dbReference type="InterPro" id="IPR001128">
    <property type="entry name" value="Cyt_P450"/>
</dbReference>
<dbReference type="Proteomes" id="UP001595075">
    <property type="component" value="Unassembled WGS sequence"/>
</dbReference>
<comment type="similarity">
    <text evidence="2">Belongs to the cytochrome P450 family.</text>
</comment>
<dbReference type="PANTHER" id="PTHR47582">
    <property type="entry name" value="P450, PUTATIVE (EUROFUNG)-RELATED"/>
    <property type="match status" value="1"/>
</dbReference>
<dbReference type="PRINTS" id="PR00465">
    <property type="entry name" value="EP450IV"/>
</dbReference>
<keyword evidence="4" id="KW-0408">Iron</keyword>
<evidence type="ECO:0000256" key="1">
    <source>
        <dbReference type="ARBA" id="ARBA00001971"/>
    </source>
</evidence>
<dbReference type="Pfam" id="PF00067">
    <property type="entry name" value="p450"/>
    <property type="match status" value="1"/>
</dbReference>
<dbReference type="SUPFAM" id="SSF48264">
    <property type="entry name" value="Cytochrome P450"/>
    <property type="match status" value="1"/>
</dbReference>
<dbReference type="InterPro" id="IPR053007">
    <property type="entry name" value="CYP450_monoxygenase_sec-met"/>
</dbReference>
<evidence type="ECO:0000256" key="3">
    <source>
        <dbReference type="ARBA" id="ARBA00022723"/>
    </source>
</evidence>
<reference evidence="6 7" key="1">
    <citation type="journal article" date="2024" name="Commun. Biol.">
        <title>Comparative genomic analysis of thermophilic fungi reveals convergent evolutionary adaptations and gene losses.</title>
        <authorList>
            <person name="Steindorff A.S."/>
            <person name="Aguilar-Pontes M.V."/>
            <person name="Robinson A.J."/>
            <person name="Andreopoulos B."/>
            <person name="LaButti K."/>
            <person name="Kuo A."/>
            <person name="Mondo S."/>
            <person name="Riley R."/>
            <person name="Otillar R."/>
            <person name="Haridas S."/>
            <person name="Lipzen A."/>
            <person name="Grimwood J."/>
            <person name="Schmutz J."/>
            <person name="Clum A."/>
            <person name="Reid I.D."/>
            <person name="Moisan M.C."/>
            <person name="Butler G."/>
            <person name="Nguyen T.T.M."/>
            <person name="Dewar K."/>
            <person name="Conant G."/>
            <person name="Drula E."/>
            <person name="Henrissat B."/>
            <person name="Hansel C."/>
            <person name="Singer S."/>
            <person name="Hutchinson M.I."/>
            <person name="de Vries R.P."/>
            <person name="Natvig D.O."/>
            <person name="Powell A.J."/>
            <person name="Tsang A."/>
            <person name="Grigoriev I.V."/>
        </authorList>
    </citation>
    <scope>NUCLEOTIDE SEQUENCE [LARGE SCALE GENOMIC DNA]</scope>
    <source>
        <strain evidence="6 7">CBS 494.80</strain>
    </source>
</reference>
<organism evidence="6 7">
    <name type="scientific">Oculimacula yallundae</name>
    <dbReference type="NCBI Taxonomy" id="86028"/>
    <lineage>
        <taxon>Eukaryota</taxon>
        <taxon>Fungi</taxon>
        <taxon>Dikarya</taxon>
        <taxon>Ascomycota</taxon>
        <taxon>Pezizomycotina</taxon>
        <taxon>Leotiomycetes</taxon>
        <taxon>Helotiales</taxon>
        <taxon>Ploettnerulaceae</taxon>
        <taxon>Oculimacula</taxon>
    </lineage>
</organism>